<keyword evidence="2" id="KW-0255">Endonuclease</keyword>
<protein>
    <submittedName>
        <fullName evidence="2">Endonuclease/exonuclease/phosphatase family protein</fullName>
    </submittedName>
</protein>
<feature type="domain" description="Endonuclease/exonuclease/phosphatase" evidence="1">
    <location>
        <begin position="60"/>
        <end position="361"/>
    </location>
</feature>
<proteinExistence type="predicted"/>
<gene>
    <name evidence="2" type="ORF">R2G56_01415</name>
</gene>
<dbReference type="Pfam" id="PF03372">
    <property type="entry name" value="Exo_endo_phos"/>
    <property type="match status" value="1"/>
</dbReference>
<name>A0ABU4AFA6_9HYPH</name>
<organism evidence="2 3">
    <name type="scientific">Nitratireductor aquimarinus</name>
    <dbReference type="NCBI Taxonomy" id="889300"/>
    <lineage>
        <taxon>Bacteria</taxon>
        <taxon>Pseudomonadati</taxon>
        <taxon>Pseudomonadota</taxon>
        <taxon>Alphaproteobacteria</taxon>
        <taxon>Hyphomicrobiales</taxon>
        <taxon>Phyllobacteriaceae</taxon>
        <taxon>Nitratireductor</taxon>
    </lineage>
</organism>
<dbReference type="Gene3D" id="3.60.10.10">
    <property type="entry name" value="Endonuclease/exonuclease/phosphatase"/>
    <property type="match status" value="1"/>
</dbReference>
<dbReference type="InterPro" id="IPR005135">
    <property type="entry name" value="Endo/exonuclease/phosphatase"/>
</dbReference>
<reference evidence="2 3" key="1">
    <citation type="submission" date="2023-10" db="EMBL/GenBank/DDBJ databases">
        <authorList>
            <person name="Venkata Ramana C."/>
            <person name="Sasikala C."/>
            <person name="Dhurka M."/>
        </authorList>
    </citation>
    <scope>NUCLEOTIDE SEQUENCE [LARGE SCALE GENOMIC DNA]</scope>
    <source>
        <strain evidence="2 3">KCTC 32151</strain>
    </source>
</reference>
<evidence type="ECO:0000259" key="1">
    <source>
        <dbReference type="Pfam" id="PF03372"/>
    </source>
</evidence>
<keyword evidence="3" id="KW-1185">Reference proteome</keyword>
<dbReference type="SUPFAM" id="SSF56219">
    <property type="entry name" value="DNase I-like"/>
    <property type="match status" value="1"/>
</dbReference>
<dbReference type="EMBL" id="JAWLIP010000001">
    <property type="protein sequence ID" value="MDV6224932.1"/>
    <property type="molecule type" value="Genomic_DNA"/>
</dbReference>
<sequence length="371" mass="42328">MSLRLATFNVENLMNRFDFSGFRNDLRRDRALALYEIEDEAHYRALEQARAIALTDDARQLTALAIAATRADILCLQEVDNLAALKAFEYGYLFKMIGNGYREKYSASGNDSRGIDVAVMMRPETAHGQPIEFVRMTSHAHLTFADLDLHNEELAELGIEPHERIFRRDCLELDIKVGGRPLTLYVVHFKAMSPPRNGMDGRTASMPVRMAEAAAVRHIIEQRFGGAERAAEKRWVICGDLNDYRERVIITGEAHLGYRFEPATEEQSSVNALTAGDFCENLVERRPEMDRWTLYHTRGPEERHLCQLDYLLASRALARHNTRAVPEIIRAGQPWRTIFPPEQDVPRFPRVGWDRPKASDHCPVVVQLDIA</sequence>
<dbReference type="RefSeq" id="WP_113156364.1">
    <property type="nucleotide sequence ID" value="NZ_CP177239.1"/>
</dbReference>
<keyword evidence="2" id="KW-0378">Hydrolase</keyword>
<evidence type="ECO:0000313" key="3">
    <source>
        <dbReference type="Proteomes" id="UP001185659"/>
    </source>
</evidence>
<dbReference type="PANTHER" id="PTHR42834:SF1">
    <property type="entry name" value="ENDONUCLEASE_EXONUCLEASE_PHOSPHATASE FAMILY PROTEIN (AFU_ORTHOLOGUE AFUA_3G09210)"/>
    <property type="match status" value="1"/>
</dbReference>
<dbReference type="GO" id="GO:0004519">
    <property type="term" value="F:endonuclease activity"/>
    <property type="evidence" value="ECO:0007669"/>
    <property type="project" value="UniProtKB-KW"/>
</dbReference>
<keyword evidence="2" id="KW-0540">Nuclease</keyword>
<dbReference type="InterPro" id="IPR036691">
    <property type="entry name" value="Endo/exonu/phosph_ase_sf"/>
</dbReference>
<dbReference type="PANTHER" id="PTHR42834">
    <property type="entry name" value="ENDONUCLEASE/EXONUCLEASE/PHOSPHATASE FAMILY PROTEIN (AFU_ORTHOLOGUE AFUA_3G09210)"/>
    <property type="match status" value="1"/>
</dbReference>
<comment type="caution">
    <text evidence="2">The sequence shown here is derived from an EMBL/GenBank/DDBJ whole genome shotgun (WGS) entry which is preliminary data.</text>
</comment>
<dbReference type="Proteomes" id="UP001185659">
    <property type="component" value="Unassembled WGS sequence"/>
</dbReference>
<accession>A0ABU4AFA6</accession>
<evidence type="ECO:0000313" key="2">
    <source>
        <dbReference type="EMBL" id="MDV6224932.1"/>
    </source>
</evidence>